<name>A0A5B8U4J9_9ACTN</name>
<dbReference type="PROSITE" id="PS50801">
    <property type="entry name" value="STAS"/>
    <property type="match status" value="1"/>
</dbReference>
<dbReference type="InterPro" id="IPR036513">
    <property type="entry name" value="STAS_dom_sf"/>
</dbReference>
<feature type="region of interest" description="Disordered" evidence="1">
    <location>
        <begin position="1"/>
        <end position="25"/>
    </location>
</feature>
<dbReference type="Proteomes" id="UP000321805">
    <property type="component" value="Chromosome"/>
</dbReference>
<protein>
    <submittedName>
        <fullName evidence="3">STAS domain-containing protein</fullName>
    </submittedName>
</protein>
<dbReference type="InterPro" id="IPR002645">
    <property type="entry name" value="STAS_dom"/>
</dbReference>
<dbReference type="EMBL" id="CP042430">
    <property type="protein sequence ID" value="QEC47983.1"/>
    <property type="molecule type" value="Genomic_DNA"/>
</dbReference>
<dbReference type="KEGG" id="bsol:FSW04_10660"/>
<reference evidence="3 4" key="1">
    <citation type="journal article" date="2018" name="J. Microbiol.">
        <title>Baekduia soli gen. nov., sp. nov., a novel bacterium isolated from the soil of Baekdu Mountain and proposal of a novel family name, Baekduiaceae fam. nov.</title>
        <authorList>
            <person name="An D.S."/>
            <person name="Siddiqi M.Z."/>
            <person name="Kim K.H."/>
            <person name="Yu H.S."/>
            <person name="Im W.T."/>
        </authorList>
    </citation>
    <scope>NUCLEOTIDE SEQUENCE [LARGE SCALE GENOMIC DNA]</scope>
    <source>
        <strain evidence="3 4">BR7-21</strain>
    </source>
</reference>
<dbReference type="Gene3D" id="3.30.750.24">
    <property type="entry name" value="STAS domain"/>
    <property type="match status" value="1"/>
</dbReference>
<dbReference type="AlphaFoldDB" id="A0A5B8U4J9"/>
<evidence type="ECO:0000256" key="1">
    <source>
        <dbReference type="SAM" id="MobiDB-lite"/>
    </source>
</evidence>
<evidence type="ECO:0000313" key="3">
    <source>
        <dbReference type="EMBL" id="QEC47983.1"/>
    </source>
</evidence>
<proteinExistence type="predicted"/>
<dbReference type="CDD" id="cd07043">
    <property type="entry name" value="STAS_anti-anti-sigma_factors"/>
    <property type="match status" value="1"/>
</dbReference>
<dbReference type="Pfam" id="PF13466">
    <property type="entry name" value="STAS_2"/>
    <property type="match status" value="1"/>
</dbReference>
<accession>A0A5B8U4J9</accession>
<feature type="compositionally biased region" description="Low complexity" evidence="1">
    <location>
        <begin position="1"/>
        <end position="19"/>
    </location>
</feature>
<evidence type="ECO:0000313" key="4">
    <source>
        <dbReference type="Proteomes" id="UP000321805"/>
    </source>
</evidence>
<dbReference type="SUPFAM" id="SSF52091">
    <property type="entry name" value="SpoIIaa-like"/>
    <property type="match status" value="1"/>
</dbReference>
<dbReference type="InterPro" id="IPR058548">
    <property type="entry name" value="MlaB-like_STAS"/>
</dbReference>
<keyword evidence="4" id="KW-1185">Reference proteome</keyword>
<evidence type="ECO:0000259" key="2">
    <source>
        <dbReference type="PROSITE" id="PS50801"/>
    </source>
</evidence>
<sequence length="174" mass="18851">MASRRCSAATSSARSSSPCERARPPGRIRAIRRQAHWDRASAYGAGRRGFQRSRRRRAPYPVSMTGAIFHMSVFDEETPPRLVLEGDVDISALSRARGALRGLLAAAPPVVVVDLSAVDLLETTTVGWLVRERIGAVEQGTSVVFVGAQPVPRRLIEMAEAVLRPDDSGRPPAP</sequence>
<organism evidence="3 4">
    <name type="scientific">Baekduia soli</name>
    <dbReference type="NCBI Taxonomy" id="496014"/>
    <lineage>
        <taxon>Bacteria</taxon>
        <taxon>Bacillati</taxon>
        <taxon>Actinomycetota</taxon>
        <taxon>Thermoleophilia</taxon>
        <taxon>Solirubrobacterales</taxon>
        <taxon>Baekduiaceae</taxon>
        <taxon>Baekduia</taxon>
    </lineage>
</organism>
<feature type="domain" description="STAS" evidence="2">
    <location>
        <begin position="82"/>
        <end position="159"/>
    </location>
</feature>
<gene>
    <name evidence="3" type="ORF">FSW04_10660</name>
</gene>